<evidence type="ECO:0000256" key="1">
    <source>
        <dbReference type="SAM" id="Phobius"/>
    </source>
</evidence>
<sequence length="80" mass="9480">MSILGRRVPLPQSRWLRMTIGVLMVLGGLLGFLPILGFWMVPVGLVVLSIDLPYVRRFRRRFEVWGIRKYKAWRAKRARR</sequence>
<gene>
    <name evidence="2" type="ORF">U0C82_11655</name>
</gene>
<dbReference type="Proteomes" id="UP001294412">
    <property type="component" value="Unassembled WGS sequence"/>
</dbReference>
<feature type="transmembrane region" description="Helical" evidence="1">
    <location>
        <begin position="20"/>
        <end position="50"/>
    </location>
</feature>
<name>A0ABU5I4S3_9HYPH</name>
<organism evidence="2 3">
    <name type="scientific">Fulvimarina uroteuthidis</name>
    <dbReference type="NCBI Taxonomy" id="3098149"/>
    <lineage>
        <taxon>Bacteria</taxon>
        <taxon>Pseudomonadati</taxon>
        <taxon>Pseudomonadota</taxon>
        <taxon>Alphaproteobacteria</taxon>
        <taxon>Hyphomicrobiales</taxon>
        <taxon>Aurantimonadaceae</taxon>
        <taxon>Fulvimarina</taxon>
    </lineage>
</organism>
<protein>
    <recommendedName>
        <fullName evidence="4">Transmembrane protein (PGPGW)</fullName>
    </recommendedName>
</protein>
<comment type="caution">
    <text evidence="2">The sequence shown here is derived from an EMBL/GenBank/DDBJ whole genome shotgun (WGS) entry which is preliminary data.</text>
</comment>
<reference evidence="2 3" key="1">
    <citation type="submission" date="2023-12" db="EMBL/GenBank/DDBJ databases">
        <title>Description of Novel Strain Fulvimarina sp. 2208YS6-2-32 isolated from Uroteuthis (Photololigo) edulis.</title>
        <authorList>
            <person name="Park J.-S."/>
        </authorList>
    </citation>
    <scope>NUCLEOTIDE SEQUENCE [LARGE SCALE GENOMIC DNA]</scope>
    <source>
        <strain evidence="2 3">2208YS6-2-32</strain>
    </source>
</reference>
<keyword evidence="1" id="KW-1133">Transmembrane helix</keyword>
<dbReference type="EMBL" id="JAXLPB010000003">
    <property type="protein sequence ID" value="MDY8109794.1"/>
    <property type="molecule type" value="Genomic_DNA"/>
</dbReference>
<keyword evidence="3" id="KW-1185">Reference proteome</keyword>
<keyword evidence="1" id="KW-0472">Membrane</keyword>
<keyword evidence="1" id="KW-0812">Transmembrane</keyword>
<accession>A0ABU5I4S3</accession>
<evidence type="ECO:0008006" key="4">
    <source>
        <dbReference type="Google" id="ProtNLM"/>
    </source>
</evidence>
<evidence type="ECO:0000313" key="2">
    <source>
        <dbReference type="EMBL" id="MDY8109794.1"/>
    </source>
</evidence>
<evidence type="ECO:0000313" key="3">
    <source>
        <dbReference type="Proteomes" id="UP001294412"/>
    </source>
</evidence>
<proteinExistence type="predicted"/>